<dbReference type="InterPro" id="IPR014284">
    <property type="entry name" value="RNA_pol_sigma-70_dom"/>
</dbReference>
<evidence type="ECO:0000256" key="5">
    <source>
        <dbReference type="SAM" id="MobiDB-lite"/>
    </source>
</evidence>
<evidence type="ECO:0000256" key="4">
    <source>
        <dbReference type="ARBA" id="ARBA00023163"/>
    </source>
</evidence>
<organism evidence="8 9">
    <name type="scientific">Ciceribacter naphthalenivorans</name>
    <dbReference type="NCBI Taxonomy" id="1118451"/>
    <lineage>
        <taxon>Bacteria</taxon>
        <taxon>Pseudomonadati</taxon>
        <taxon>Pseudomonadota</taxon>
        <taxon>Alphaproteobacteria</taxon>
        <taxon>Hyphomicrobiales</taxon>
        <taxon>Rhizobiaceae</taxon>
        <taxon>Ciceribacter</taxon>
    </lineage>
</organism>
<dbReference type="Pfam" id="PF08281">
    <property type="entry name" value="Sigma70_r4_2"/>
    <property type="match status" value="1"/>
</dbReference>
<evidence type="ECO:0000259" key="7">
    <source>
        <dbReference type="Pfam" id="PF22029"/>
    </source>
</evidence>
<dbReference type="Gene3D" id="1.10.1740.10">
    <property type="match status" value="1"/>
</dbReference>
<comment type="caution">
    <text evidence="8">The sequence shown here is derived from an EMBL/GenBank/DDBJ whole genome shotgun (WGS) entry which is preliminary data.</text>
</comment>
<gene>
    <name evidence="8" type="ORF">RNA01_37050</name>
</gene>
<dbReference type="InterPro" id="IPR013325">
    <property type="entry name" value="RNA_pol_sigma_r2"/>
</dbReference>
<evidence type="ECO:0000313" key="9">
    <source>
        <dbReference type="Proteomes" id="UP000321717"/>
    </source>
</evidence>
<dbReference type="SUPFAM" id="SSF88946">
    <property type="entry name" value="Sigma2 domain of RNA polymerase sigma factors"/>
    <property type="match status" value="1"/>
</dbReference>
<evidence type="ECO:0000259" key="6">
    <source>
        <dbReference type="Pfam" id="PF08281"/>
    </source>
</evidence>
<dbReference type="GO" id="GO:0000428">
    <property type="term" value="C:DNA-directed RNA polymerase complex"/>
    <property type="evidence" value="ECO:0007669"/>
    <property type="project" value="UniProtKB-KW"/>
</dbReference>
<dbReference type="InterPro" id="IPR039425">
    <property type="entry name" value="RNA_pol_sigma-70-like"/>
</dbReference>
<dbReference type="AlphaFoldDB" id="A0A512HMV2"/>
<dbReference type="Pfam" id="PF22029">
    <property type="entry name" value="PhyR_sigma2"/>
    <property type="match status" value="1"/>
</dbReference>
<dbReference type="RefSeq" id="WP_147181659.1">
    <property type="nucleotide sequence ID" value="NZ_BJZP01000024.1"/>
</dbReference>
<reference evidence="8 9" key="1">
    <citation type="submission" date="2019-07" db="EMBL/GenBank/DDBJ databases">
        <title>Whole genome shotgun sequence of Rhizobium naphthalenivorans NBRC 107585.</title>
        <authorList>
            <person name="Hosoyama A."/>
            <person name="Uohara A."/>
            <person name="Ohji S."/>
            <person name="Ichikawa N."/>
        </authorList>
    </citation>
    <scope>NUCLEOTIDE SEQUENCE [LARGE SCALE GENOMIC DNA]</scope>
    <source>
        <strain evidence="8 9">NBRC 107585</strain>
    </source>
</reference>
<protein>
    <submittedName>
        <fullName evidence="8">DNA-directed RNA polymerase sigma-70 factor</fullName>
    </submittedName>
</protein>
<dbReference type="PANTHER" id="PTHR43133">
    <property type="entry name" value="RNA POLYMERASE ECF-TYPE SIGMA FACTO"/>
    <property type="match status" value="1"/>
</dbReference>
<evidence type="ECO:0000256" key="1">
    <source>
        <dbReference type="ARBA" id="ARBA00010641"/>
    </source>
</evidence>
<comment type="similarity">
    <text evidence="1">Belongs to the sigma-70 factor family. ECF subfamily.</text>
</comment>
<feature type="domain" description="RNA polymerase sigma factor 70 region 4 type 2" evidence="6">
    <location>
        <begin position="116"/>
        <end position="168"/>
    </location>
</feature>
<dbReference type="GO" id="GO:0016987">
    <property type="term" value="F:sigma factor activity"/>
    <property type="evidence" value="ECO:0007669"/>
    <property type="project" value="UniProtKB-KW"/>
</dbReference>
<evidence type="ECO:0000256" key="2">
    <source>
        <dbReference type="ARBA" id="ARBA00023015"/>
    </source>
</evidence>
<dbReference type="InterPro" id="IPR036388">
    <property type="entry name" value="WH-like_DNA-bd_sf"/>
</dbReference>
<proteinExistence type="inferred from homology"/>
<accession>A0A512HMV2</accession>
<dbReference type="SUPFAM" id="SSF88659">
    <property type="entry name" value="Sigma3 and sigma4 domains of RNA polymerase sigma factors"/>
    <property type="match status" value="1"/>
</dbReference>
<dbReference type="NCBIfam" id="TIGR02937">
    <property type="entry name" value="sigma70-ECF"/>
    <property type="match status" value="1"/>
</dbReference>
<dbReference type="GO" id="GO:0003677">
    <property type="term" value="F:DNA binding"/>
    <property type="evidence" value="ECO:0007669"/>
    <property type="project" value="InterPro"/>
</dbReference>
<sequence>MPQGPDDDNRKPGETAPGYGPFERDVLALLPQLRRYARSLARSDAEGDDLLQDCVEKALTNRRHWRGINLKAWTYAIMTNLYRNRYRHNARHPAVSIDEAAGLPAAEVPSDPLERDRLVAALDSLPEENRAVLMLVTVEGYGYQEVADMLDLPIGTVMSRLSRARQRLRDQLNDSNIISLRRPR</sequence>
<dbReference type="EMBL" id="BJZP01000024">
    <property type="protein sequence ID" value="GEO86773.1"/>
    <property type="molecule type" value="Genomic_DNA"/>
</dbReference>
<keyword evidence="3" id="KW-0731">Sigma factor</keyword>
<dbReference type="Gene3D" id="1.10.10.10">
    <property type="entry name" value="Winged helix-like DNA-binding domain superfamily/Winged helix DNA-binding domain"/>
    <property type="match status" value="1"/>
</dbReference>
<dbReference type="GO" id="GO:0006352">
    <property type="term" value="P:DNA-templated transcription initiation"/>
    <property type="evidence" value="ECO:0007669"/>
    <property type="project" value="InterPro"/>
</dbReference>
<dbReference type="Proteomes" id="UP000321717">
    <property type="component" value="Unassembled WGS sequence"/>
</dbReference>
<evidence type="ECO:0000313" key="8">
    <source>
        <dbReference type="EMBL" id="GEO86773.1"/>
    </source>
</evidence>
<evidence type="ECO:0000256" key="3">
    <source>
        <dbReference type="ARBA" id="ARBA00023082"/>
    </source>
</evidence>
<keyword evidence="4" id="KW-0804">Transcription</keyword>
<feature type="region of interest" description="Disordered" evidence="5">
    <location>
        <begin position="1"/>
        <end position="21"/>
    </location>
</feature>
<dbReference type="PANTHER" id="PTHR43133:SF25">
    <property type="entry name" value="RNA POLYMERASE SIGMA FACTOR RFAY-RELATED"/>
    <property type="match status" value="1"/>
</dbReference>
<keyword evidence="2" id="KW-0805">Transcription regulation</keyword>
<feature type="domain" description="PhyR sigma2" evidence="7">
    <location>
        <begin position="28"/>
        <end position="78"/>
    </location>
</feature>
<dbReference type="InterPro" id="IPR013324">
    <property type="entry name" value="RNA_pol_sigma_r3/r4-like"/>
</dbReference>
<keyword evidence="8" id="KW-0240">DNA-directed RNA polymerase</keyword>
<dbReference type="OrthoDB" id="9797134at2"/>
<dbReference type="CDD" id="cd06171">
    <property type="entry name" value="Sigma70_r4"/>
    <property type="match status" value="1"/>
</dbReference>
<name>A0A512HMV2_9HYPH</name>
<dbReference type="InterPro" id="IPR013249">
    <property type="entry name" value="RNA_pol_sigma70_r4_t2"/>
</dbReference>
<dbReference type="InterPro" id="IPR053866">
    <property type="entry name" value="PhyR_sigma2"/>
</dbReference>
<keyword evidence="9" id="KW-1185">Reference proteome</keyword>